<gene>
    <name evidence="1" type="ORF">SCBWM1_gp66</name>
</gene>
<organism evidence="1 2">
    <name type="scientific">Synechococcus phage S-CBWM1</name>
    <dbReference type="NCBI Taxonomy" id="2053653"/>
    <lineage>
        <taxon>Viruses</taxon>
        <taxon>Duplodnaviria</taxon>
        <taxon>Heunggongvirae</taxon>
        <taxon>Uroviricota</taxon>
        <taxon>Caudoviricetes</taxon>
        <taxon>Aokuangvirus</taxon>
        <taxon>Aokuangvirus SCBWM1</taxon>
    </lineage>
</organism>
<dbReference type="EMBL" id="MG450654">
    <property type="protein sequence ID" value="ATW62750.1"/>
    <property type="molecule type" value="Genomic_DNA"/>
</dbReference>
<protein>
    <submittedName>
        <fullName evidence="1">Uncharacterized protein</fullName>
    </submittedName>
</protein>
<proteinExistence type="predicted"/>
<evidence type="ECO:0000313" key="1">
    <source>
        <dbReference type="EMBL" id="ATW62750.1"/>
    </source>
</evidence>
<evidence type="ECO:0000313" key="2">
    <source>
        <dbReference type="Proteomes" id="UP000274731"/>
    </source>
</evidence>
<dbReference type="Proteomes" id="UP000274731">
    <property type="component" value="Segment"/>
</dbReference>
<reference evidence="1 2" key="1">
    <citation type="journal article" date="2018" name="Environ. Microbiol.">
        <title>Novel phage-host interactions and evolution as revealed by a cyanomyovirus isolated from an estuarine environment.</title>
        <authorList>
            <person name="Xu Y."/>
            <person name="Zhang R."/>
            <person name="Wang N."/>
            <person name="Cai L."/>
            <person name="Tong Y."/>
            <person name="Sun Q."/>
            <person name="Chen F."/>
            <person name="Jiao N."/>
        </authorList>
    </citation>
    <scope>NUCLEOTIDE SEQUENCE [LARGE SCALE GENOMIC DNA]</scope>
</reference>
<sequence length="73" mass="8181">MSAASVRIARKELVNRGYKVRGIRESGKFIVRNEAQVAERDLYETLPSAYTAEEMVTIAGALVLKSIQKINRL</sequence>
<name>A0A3G1L3M8_9CAUD</name>
<accession>A0A3G1L3M8</accession>
<keyword evidence="2" id="KW-1185">Reference proteome</keyword>